<sequence length="355" mass="41940">MISFLKSLAKTSVFFLTIFFIPFLCSIGEVKNETKRIPDLVFNFRHESQFFITNEGPIFVSCEERYSDKSFRTFIYKGGWDKEWRRFLEIPGCIIQVEILTNSDIIYLLKLRIDERRSISKILIANSNFEFKKEIYITSSRSIEGFVLGDQHSIAIIEADFDFRKERLLIGSTERKDWKELINENAKMYFRDNLLLINGKVVSSKENYLFQSGSMKEFRPEEIDFSENIFHIKEINKTVVVTFAQLSDYIEILESLNMRYRIYSSDKDWQFADSLFYLDGNKMVAPFISKESYGFGISYRIGVSCDRGKSWILKKHPDDFFRIRSFYIKDDFIYLMNYRNIIKINLGDLSCADDV</sequence>
<dbReference type="EMBL" id="JBHILJ010000022">
    <property type="protein sequence ID" value="MFB5738660.1"/>
    <property type="molecule type" value="Genomic_DNA"/>
</dbReference>
<evidence type="ECO:0000313" key="1">
    <source>
        <dbReference type="EMBL" id="MFB5738660.1"/>
    </source>
</evidence>
<protein>
    <submittedName>
        <fullName evidence="1">Uncharacterized protein</fullName>
    </submittedName>
</protein>
<keyword evidence="2" id="KW-1185">Reference proteome</keyword>
<proteinExistence type="predicted"/>
<dbReference type="RefSeq" id="WP_375532568.1">
    <property type="nucleotide sequence ID" value="NZ_JBHILI010000019.1"/>
</dbReference>
<evidence type="ECO:0000313" key="2">
    <source>
        <dbReference type="Proteomes" id="UP001580391"/>
    </source>
</evidence>
<reference evidence="1 2" key="1">
    <citation type="submission" date="2024-09" db="EMBL/GenBank/DDBJ databases">
        <title>Taxonomic and Genotyping Characterization of Leptospira Strains isolated from Multiple Sources in Colombia highlights the importance of intermediate species.</title>
        <authorList>
            <person name="Torres Higuera L."/>
            <person name="Rojas Tapias D."/>
            <person name="Jimenez Velasquez S."/>
            <person name="Renjifo Ibanez C."/>
        </authorList>
    </citation>
    <scope>NUCLEOTIDE SEQUENCE [LARGE SCALE GENOMIC DNA]</scope>
    <source>
        <strain evidence="1 2">Lep080</strain>
    </source>
</reference>
<accession>A0ABV5BTY4</accession>
<organism evidence="1 2">
    <name type="scientific">Leptospira wolffii</name>
    <dbReference type="NCBI Taxonomy" id="409998"/>
    <lineage>
        <taxon>Bacteria</taxon>
        <taxon>Pseudomonadati</taxon>
        <taxon>Spirochaetota</taxon>
        <taxon>Spirochaetia</taxon>
        <taxon>Leptospirales</taxon>
        <taxon>Leptospiraceae</taxon>
        <taxon>Leptospira</taxon>
    </lineage>
</organism>
<name>A0ABV5BTY4_9LEPT</name>
<gene>
    <name evidence="1" type="ORF">ACE5IX_19250</name>
</gene>
<dbReference type="Proteomes" id="UP001580391">
    <property type="component" value="Unassembled WGS sequence"/>
</dbReference>
<comment type="caution">
    <text evidence="1">The sequence shown here is derived from an EMBL/GenBank/DDBJ whole genome shotgun (WGS) entry which is preliminary data.</text>
</comment>